<dbReference type="Proteomes" id="UP000595897">
    <property type="component" value="Chromosome"/>
</dbReference>
<evidence type="ECO:0000313" key="1">
    <source>
        <dbReference type="EMBL" id="BCN30268.1"/>
    </source>
</evidence>
<dbReference type="KEGG" id="ahb:bsdtb5_15630"/>
<gene>
    <name evidence="1" type="ORF">bsdtb5_15630</name>
</gene>
<evidence type="ECO:0000313" key="2">
    <source>
        <dbReference type="Proteomes" id="UP000595897"/>
    </source>
</evidence>
<dbReference type="AlphaFoldDB" id="A0A7R7EK67"/>
<name>A0A7R7EK67_9FIRM</name>
<accession>A0A7R7EK67</accession>
<keyword evidence="2" id="KW-1185">Reference proteome</keyword>
<proteinExistence type="predicted"/>
<dbReference type="RefSeq" id="WP_271715502.1">
    <property type="nucleotide sequence ID" value="NZ_AP024169.1"/>
</dbReference>
<sequence>MDGIKEVKEAEITINGEVIEIMGNEREEAWVFAKHLDEEETQRLISKLRDKMPKIDRKLELYGYFFNDDIENYRYEPEIIVYLLNNMFRKNIDLGKKYGTGDRAIYYDPSFVKHDGRYIKNMVEDLYMKHYGED</sequence>
<dbReference type="EMBL" id="AP024169">
    <property type="protein sequence ID" value="BCN30268.1"/>
    <property type="molecule type" value="Genomic_DNA"/>
</dbReference>
<reference evidence="1 2" key="1">
    <citation type="submission" date="2020-11" db="EMBL/GenBank/DDBJ databases">
        <title>Draft genome sequencing of a Lachnospiraceae strain isolated from anoxic soil subjected to BSD treatment.</title>
        <authorList>
            <person name="Uek A."/>
            <person name="Tonouchi A."/>
        </authorList>
    </citation>
    <scope>NUCLEOTIDE SEQUENCE [LARGE SCALE GENOMIC DNA]</scope>
    <source>
        <strain evidence="1 2">TB5</strain>
    </source>
</reference>
<organism evidence="1 2">
    <name type="scientific">Anaeromicropila herbilytica</name>
    <dbReference type="NCBI Taxonomy" id="2785025"/>
    <lineage>
        <taxon>Bacteria</taxon>
        <taxon>Bacillati</taxon>
        <taxon>Bacillota</taxon>
        <taxon>Clostridia</taxon>
        <taxon>Lachnospirales</taxon>
        <taxon>Lachnospiraceae</taxon>
        <taxon>Anaeromicropila</taxon>
    </lineage>
</organism>
<protein>
    <submittedName>
        <fullName evidence="1">Uncharacterized protein</fullName>
    </submittedName>
</protein>